<dbReference type="InterPro" id="IPR012904">
    <property type="entry name" value="OGG_N"/>
</dbReference>
<comment type="similarity">
    <text evidence="1">Belongs to the type-1 OGG1 family.</text>
</comment>
<keyword evidence="4" id="KW-0378">Hydrolase</keyword>
<dbReference type="AlphaFoldDB" id="A0A0N1I223"/>
<feature type="domain" description="HhH-GPD" evidence="11">
    <location>
        <begin position="306"/>
        <end position="500"/>
    </location>
</feature>
<feature type="region of interest" description="Disordered" evidence="10">
    <location>
        <begin position="460"/>
        <end position="487"/>
    </location>
</feature>
<feature type="compositionally biased region" description="Basic and acidic residues" evidence="10">
    <location>
        <begin position="468"/>
        <end position="482"/>
    </location>
</feature>
<evidence type="ECO:0000259" key="11">
    <source>
        <dbReference type="SMART" id="SM00478"/>
    </source>
</evidence>
<evidence type="ECO:0000256" key="3">
    <source>
        <dbReference type="ARBA" id="ARBA00022763"/>
    </source>
</evidence>
<feature type="region of interest" description="Disordered" evidence="10">
    <location>
        <begin position="118"/>
        <end position="139"/>
    </location>
</feature>
<keyword evidence="6" id="KW-0456">Lyase</keyword>
<dbReference type="VEuPathDB" id="TriTrypDB:Lsey_0005_0280"/>
<dbReference type="EMBL" id="LJSK01000005">
    <property type="protein sequence ID" value="KPI90465.1"/>
    <property type="molecule type" value="Genomic_DNA"/>
</dbReference>
<evidence type="ECO:0000256" key="2">
    <source>
        <dbReference type="ARBA" id="ARBA00012720"/>
    </source>
</evidence>
<dbReference type="InterPro" id="IPR052054">
    <property type="entry name" value="Oxidative_DNA_repair_enzyme"/>
</dbReference>
<dbReference type="Gene3D" id="1.10.1670.10">
    <property type="entry name" value="Helix-hairpin-Helix base-excision DNA repair enzymes (C-terminal)"/>
    <property type="match status" value="1"/>
</dbReference>
<evidence type="ECO:0000256" key="10">
    <source>
        <dbReference type="SAM" id="MobiDB-lite"/>
    </source>
</evidence>
<gene>
    <name evidence="12" type="ORF">ABL78_0395</name>
</gene>
<dbReference type="SUPFAM" id="SSF55945">
    <property type="entry name" value="TATA-box binding protein-like"/>
    <property type="match status" value="1"/>
</dbReference>
<evidence type="ECO:0000256" key="9">
    <source>
        <dbReference type="ARBA" id="ARBA00044632"/>
    </source>
</evidence>
<proteinExistence type="inferred from homology"/>
<evidence type="ECO:0000256" key="4">
    <source>
        <dbReference type="ARBA" id="ARBA00022801"/>
    </source>
</evidence>
<dbReference type="GO" id="GO:0140078">
    <property type="term" value="F:class I DNA-(apurinic or apyrimidinic site) endonuclease activity"/>
    <property type="evidence" value="ECO:0007669"/>
    <property type="project" value="UniProtKB-EC"/>
</dbReference>
<dbReference type="Pfam" id="PF07934">
    <property type="entry name" value="OGG_N"/>
    <property type="match status" value="1"/>
</dbReference>
<evidence type="ECO:0000256" key="5">
    <source>
        <dbReference type="ARBA" id="ARBA00023204"/>
    </source>
</evidence>
<keyword evidence="13" id="KW-1185">Reference proteome</keyword>
<keyword evidence="7" id="KW-0511">Multifunctional enzyme</keyword>
<name>A0A0N1I223_LEPSE</name>
<accession>A0A0N1I223</accession>
<evidence type="ECO:0000256" key="6">
    <source>
        <dbReference type="ARBA" id="ARBA00023239"/>
    </source>
</evidence>
<dbReference type="GO" id="GO:0006289">
    <property type="term" value="P:nucleotide-excision repair"/>
    <property type="evidence" value="ECO:0007669"/>
    <property type="project" value="InterPro"/>
</dbReference>
<organism evidence="12 13">
    <name type="scientific">Leptomonas seymouri</name>
    <dbReference type="NCBI Taxonomy" id="5684"/>
    <lineage>
        <taxon>Eukaryota</taxon>
        <taxon>Discoba</taxon>
        <taxon>Euglenozoa</taxon>
        <taxon>Kinetoplastea</taxon>
        <taxon>Metakinetoplastina</taxon>
        <taxon>Trypanosomatida</taxon>
        <taxon>Trypanosomatidae</taxon>
        <taxon>Leishmaniinae</taxon>
        <taxon>Leptomonas</taxon>
    </lineage>
</organism>
<comment type="caution">
    <text evidence="12">The sequence shown here is derived from an EMBL/GenBank/DDBJ whole genome shotgun (WGS) entry which is preliminary data.</text>
</comment>
<dbReference type="GO" id="GO:0005634">
    <property type="term" value="C:nucleus"/>
    <property type="evidence" value="ECO:0007669"/>
    <property type="project" value="TreeGrafter"/>
</dbReference>
<evidence type="ECO:0000313" key="12">
    <source>
        <dbReference type="EMBL" id="KPI90465.1"/>
    </source>
</evidence>
<dbReference type="Gene3D" id="1.10.340.30">
    <property type="entry name" value="Hypothetical protein, domain 2"/>
    <property type="match status" value="1"/>
</dbReference>
<evidence type="ECO:0000256" key="8">
    <source>
        <dbReference type="ARBA" id="ARBA00023295"/>
    </source>
</evidence>
<dbReference type="InterPro" id="IPR023170">
    <property type="entry name" value="HhH_base_excis_C"/>
</dbReference>
<dbReference type="PANTHER" id="PTHR10242:SF2">
    <property type="entry name" value="N-GLYCOSYLASE_DNA LYASE"/>
    <property type="match status" value="1"/>
</dbReference>
<keyword evidence="8" id="KW-0326">Glycosidase</keyword>
<dbReference type="OMA" id="PLYERHH"/>
<evidence type="ECO:0000256" key="1">
    <source>
        <dbReference type="ARBA" id="ARBA00010679"/>
    </source>
</evidence>
<dbReference type="Proteomes" id="UP000038009">
    <property type="component" value="Unassembled WGS sequence"/>
</dbReference>
<dbReference type="SMART" id="SM00478">
    <property type="entry name" value="ENDO3c"/>
    <property type="match status" value="1"/>
</dbReference>
<dbReference type="GO" id="GO:0003684">
    <property type="term" value="F:damaged DNA binding"/>
    <property type="evidence" value="ECO:0007669"/>
    <property type="project" value="InterPro"/>
</dbReference>
<dbReference type="SUPFAM" id="SSF48150">
    <property type="entry name" value="DNA-glycosylase"/>
    <property type="match status" value="1"/>
</dbReference>
<dbReference type="OrthoDB" id="238681at2759"/>
<sequence>MAPAPRISSPAAWQVLRPSIHSKIDLRMTLCGGQCFHWYPTPRHTYVGTVGHQVFELREVHCPTEAAHAKKEGDKKRSLDKMPLHEAKTFNDASSEVYSWIEYRKLWPQHVMKQAIAGSADSHRLKPSPSPSPSSRSSLCAETDEEVLTRYLSLDVDLAALWRRWTDAPTTRQHPLVTYLMCHSEDATLMMKTEARRNGPLRKQRHDGGVPTATYIPIRHVRQDLHSCLFSFLCSQNNNVTRITTMIDTLSRQYGDHLCDVHLATDTVRPPYACNPSKSVGGAQAKTVPSEKSDTAAQHALPLPASSSKRSKKQTAEAEWLSVFSFPSIEQLAAASEEELRRLGFGYRSKYVVAAAKAVSSFSLTPSVVGEGTTTLPALLRRQHETCIRIPFYADLLAHCGDLAYQRKQLQSLCGVGRKVADCVLLFSLSHSNLVPVDTHIAQIAVEYLTASAPVPLQPLKGARKRSRPEEEGREVGEHEGGKGGATPWQKELLLWRAKAAQLKAKHAAPPVAQKGALKKNKSKMERGSSLAVYDGKTDAEVAETATLPVPPLYERHHDAIQHGFTALFGSHAGWAHSILFYYRMRK</sequence>
<evidence type="ECO:0000313" key="13">
    <source>
        <dbReference type="Proteomes" id="UP000038009"/>
    </source>
</evidence>
<dbReference type="InterPro" id="IPR011257">
    <property type="entry name" value="DNA_glycosylase"/>
</dbReference>
<protein>
    <recommendedName>
        <fullName evidence="2">DNA-(apurinic or apyrimidinic site) lyase</fullName>
        <ecNumber evidence="2">4.2.99.18</ecNumber>
    </recommendedName>
</protein>
<comment type="catalytic activity">
    <reaction evidence="9">
        <text>2'-deoxyribonucleotide-(2'-deoxyribose 5'-phosphate)-2'-deoxyribonucleotide-DNA = a 3'-end 2'-deoxyribonucleotide-(2,3-dehydro-2,3-deoxyribose 5'-phosphate)-DNA + a 5'-end 5'-phospho-2'-deoxyribonucleoside-DNA + H(+)</text>
        <dbReference type="Rhea" id="RHEA:66592"/>
        <dbReference type="Rhea" id="RHEA-COMP:13180"/>
        <dbReference type="Rhea" id="RHEA-COMP:16897"/>
        <dbReference type="Rhea" id="RHEA-COMP:17067"/>
        <dbReference type="ChEBI" id="CHEBI:15378"/>
        <dbReference type="ChEBI" id="CHEBI:136412"/>
        <dbReference type="ChEBI" id="CHEBI:157695"/>
        <dbReference type="ChEBI" id="CHEBI:167181"/>
        <dbReference type="EC" id="4.2.99.18"/>
    </reaction>
</comment>
<dbReference type="InterPro" id="IPR003265">
    <property type="entry name" value="HhH-GPD_domain"/>
</dbReference>
<dbReference type="CDD" id="cd00056">
    <property type="entry name" value="ENDO3c"/>
    <property type="match status" value="1"/>
</dbReference>
<reference evidence="12 13" key="1">
    <citation type="journal article" date="2015" name="PLoS Pathog.">
        <title>Leptomonas seymouri: Adaptations to the Dixenous Life Cycle Analyzed by Genome Sequencing, Transcriptome Profiling and Co-infection with Leishmania donovani.</title>
        <authorList>
            <person name="Kraeva N."/>
            <person name="Butenko A."/>
            <person name="Hlavacova J."/>
            <person name="Kostygov A."/>
            <person name="Myskova J."/>
            <person name="Grybchuk D."/>
            <person name="Lestinova T."/>
            <person name="Votypka J."/>
            <person name="Volf P."/>
            <person name="Opperdoes F."/>
            <person name="Flegontov P."/>
            <person name="Lukes J."/>
            <person name="Yurchenko V."/>
        </authorList>
    </citation>
    <scope>NUCLEOTIDE SEQUENCE [LARGE SCALE GENOMIC DNA]</scope>
    <source>
        <strain evidence="12 13">ATCC 30220</strain>
    </source>
</reference>
<dbReference type="GO" id="GO:0006285">
    <property type="term" value="P:base-excision repair, AP site formation"/>
    <property type="evidence" value="ECO:0007669"/>
    <property type="project" value="TreeGrafter"/>
</dbReference>
<feature type="region of interest" description="Disordered" evidence="10">
    <location>
        <begin position="275"/>
        <end position="311"/>
    </location>
</feature>
<evidence type="ECO:0000256" key="7">
    <source>
        <dbReference type="ARBA" id="ARBA00023268"/>
    </source>
</evidence>
<dbReference type="EC" id="4.2.99.18" evidence="2"/>
<dbReference type="GO" id="GO:0034039">
    <property type="term" value="F:8-oxo-7,8-dihydroguanine DNA N-glycosylase activity"/>
    <property type="evidence" value="ECO:0007669"/>
    <property type="project" value="TreeGrafter"/>
</dbReference>
<keyword evidence="3" id="KW-0227">DNA damage</keyword>
<dbReference type="Pfam" id="PF00730">
    <property type="entry name" value="HhH-GPD"/>
    <property type="match status" value="1"/>
</dbReference>
<dbReference type="PANTHER" id="PTHR10242">
    <property type="entry name" value="8-OXOGUANINE DNA GLYCOSYLASE"/>
    <property type="match status" value="1"/>
</dbReference>
<dbReference type="Gene3D" id="3.30.310.40">
    <property type="match status" value="1"/>
</dbReference>
<keyword evidence="5" id="KW-0234">DNA repair</keyword>